<name>A0A5C6ZKL7_9FLAO</name>
<sequence length="208" mass="22827">MAEIKIKKKTSIWPWIVAILAILAILYFVFIYSDDDAEADDVSDNDIEMVTDDVDNTANDAKNVFSETAISKIAEFKTHIAEGAEMGLEHEYSHAALDKLIDATQAVANTLNVDIAADLETARSIAGSVEDDTYAVDHADNIKNAGNTIVKVLKKIQMQRFPNLDESCTELQNSVMAIAPGTQTLEQKAAVKNFFDQAGELLTNMKNK</sequence>
<keyword evidence="1" id="KW-1133">Transmembrane helix</keyword>
<evidence type="ECO:0000313" key="3">
    <source>
        <dbReference type="Proteomes" id="UP000321578"/>
    </source>
</evidence>
<dbReference type="OrthoDB" id="952668at2"/>
<comment type="caution">
    <text evidence="2">The sequence shown here is derived from an EMBL/GenBank/DDBJ whole genome shotgun (WGS) entry which is preliminary data.</text>
</comment>
<dbReference type="RefSeq" id="WP_147085839.1">
    <property type="nucleotide sequence ID" value="NZ_VORM01000005.1"/>
</dbReference>
<keyword evidence="3" id="KW-1185">Reference proteome</keyword>
<organism evidence="2 3">
    <name type="scientific">Subsaximicrobium wynnwilliamsii</name>
    <dbReference type="NCBI Taxonomy" id="291179"/>
    <lineage>
        <taxon>Bacteria</taxon>
        <taxon>Pseudomonadati</taxon>
        <taxon>Bacteroidota</taxon>
        <taxon>Flavobacteriia</taxon>
        <taxon>Flavobacteriales</taxon>
        <taxon>Flavobacteriaceae</taxon>
        <taxon>Subsaximicrobium</taxon>
    </lineage>
</organism>
<gene>
    <name evidence="2" type="ORF">ESY86_06750</name>
</gene>
<keyword evidence="1" id="KW-0472">Membrane</keyword>
<accession>A0A5C6ZKL7</accession>
<reference evidence="2 3" key="1">
    <citation type="submission" date="2019-08" db="EMBL/GenBank/DDBJ databases">
        <title>Genomes of Subsaximicrobium wynnwilliamsii strains.</title>
        <authorList>
            <person name="Bowman J.P."/>
        </authorList>
    </citation>
    <scope>NUCLEOTIDE SEQUENCE [LARGE SCALE GENOMIC DNA]</scope>
    <source>
        <strain evidence="2 3">2-80-2</strain>
    </source>
</reference>
<dbReference type="AlphaFoldDB" id="A0A5C6ZKL7"/>
<dbReference type="EMBL" id="VORO01000005">
    <property type="protein sequence ID" value="TXD89894.1"/>
    <property type="molecule type" value="Genomic_DNA"/>
</dbReference>
<evidence type="ECO:0000256" key="1">
    <source>
        <dbReference type="SAM" id="Phobius"/>
    </source>
</evidence>
<dbReference type="Proteomes" id="UP000321578">
    <property type="component" value="Unassembled WGS sequence"/>
</dbReference>
<evidence type="ECO:0000313" key="2">
    <source>
        <dbReference type="EMBL" id="TXD89894.1"/>
    </source>
</evidence>
<keyword evidence="1" id="KW-0812">Transmembrane</keyword>
<protein>
    <submittedName>
        <fullName evidence="2">Uncharacterized protein</fullName>
    </submittedName>
</protein>
<proteinExistence type="predicted"/>
<feature type="transmembrane region" description="Helical" evidence="1">
    <location>
        <begin position="12"/>
        <end position="32"/>
    </location>
</feature>